<accession>A0ABM7WTX7</accession>
<dbReference type="InterPro" id="IPR045886">
    <property type="entry name" value="ThiF/MoeB/HesA"/>
</dbReference>
<dbReference type="EMBL" id="AP025591">
    <property type="protein sequence ID" value="BDG02956.1"/>
    <property type="molecule type" value="Genomic_DNA"/>
</dbReference>
<dbReference type="Proteomes" id="UP001162891">
    <property type="component" value="Chromosome"/>
</dbReference>
<reference evidence="9" key="1">
    <citation type="journal article" date="2022" name="Int. J. Syst. Evol. Microbiol.">
        <title>Anaeromyxobacter oryzae sp. nov., Anaeromyxobacter diazotrophicus sp. nov. and Anaeromyxobacter paludicola sp. nov., isolated from paddy soils.</title>
        <authorList>
            <person name="Itoh H."/>
            <person name="Xu Z."/>
            <person name="Mise K."/>
            <person name="Masuda Y."/>
            <person name="Ushijima N."/>
            <person name="Hayakawa C."/>
            <person name="Shiratori Y."/>
            <person name="Senoo K."/>
        </authorList>
    </citation>
    <scope>NUCLEOTIDE SEQUENCE [LARGE SCALE GENOMIC DNA]</scope>
    <source>
        <strain evidence="9">Red232</strain>
    </source>
</reference>
<dbReference type="PANTHER" id="PTHR43267">
    <property type="entry name" value="TRNA THREONYLCARBAMOYLADENOSINE DEHYDRATASE"/>
    <property type="match status" value="1"/>
</dbReference>
<gene>
    <name evidence="8" type="ORF">AMOR_19520</name>
</gene>
<evidence type="ECO:0000259" key="7">
    <source>
        <dbReference type="Pfam" id="PF14464"/>
    </source>
</evidence>
<evidence type="ECO:0000256" key="3">
    <source>
        <dbReference type="ARBA" id="ARBA00022801"/>
    </source>
</evidence>
<sequence>MLVVGDWVLRDVERDVAAHAPERGGALLGPRLRPLVTRFVADPDGASTDATWAPSRALDAAVKTLEREDGLELKGVVHSHPPHRSGPSEQDVRELARGLERNPHLACYLAPVVTRGAATPLAAHEVALPSGRISWFAAWRAPGNGAAVLPFPLRVLPLLRDLERLAHALGARDPTMLLADAGAGLAPAGRLALPGGLALLVLAGEHYPAQPPVLLATRGDEVEQLEISWRLSTPEDQRLLDGTRAVLVPPGPYRRVFGPRDGAALTADPEKAALAGWTARLGGEAPEAAAAALHGALLARGAGLLSASLRSRRVLVAGLGSVGSYVAEQLARSGVGALSLLDPERVEAANLSRTAYAAEDVGRSKTEALARRLLAIAPAAEIALHAKAVQDLSPGELDALVRAADLVVAATDDPAAQRALDRFAYARGRPALFVGLYAGANGGEVILTVPERTACYLCATRARHAVERGAGAVARAIDYGTGRLAGESALGADIQHVASAAVKLALSLLLPGGKLGALAEAAVAEGTSYLTLSTVPRYWFYPQVFGDVPGQGAFQSVWLSPVRAPDCPVCGAAAGRVEPLDVPLRAPSREALAALLADGDGAAPR</sequence>
<dbReference type="RefSeq" id="WP_248360634.1">
    <property type="nucleotide sequence ID" value="NZ_AP025591.1"/>
</dbReference>
<evidence type="ECO:0000313" key="8">
    <source>
        <dbReference type="EMBL" id="BDG02956.1"/>
    </source>
</evidence>
<evidence type="ECO:0000256" key="2">
    <source>
        <dbReference type="ARBA" id="ARBA00022723"/>
    </source>
</evidence>
<evidence type="ECO:0000256" key="5">
    <source>
        <dbReference type="ARBA" id="ARBA00023049"/>
    </source>
</evidence>
<keyword evidence="9" id="KW-1185">Reference proteome</keyword>
<evidence type="ECO:0000313" key="9">
    <source>
        <dbReference type="Proteomes" id="UP001162891"/>
    </source>
</evidence>
<keyword evidence="2" id="KW-0479">Metal-binding</keyword>
<name>A0ABM7WTX7_9BACT</name>
<dbReference type="SUPFAM" id="SSF102712">
    <property type="entry name" value="JAB1/MPN domain"/>
    <property type="match status" value="1"/>
</dbReference>
<dbReference type="Pfam" id="PF00899">
    <property type="entry name" value="ThiF"/>
    <property type="match status" value="1"/>
</dbReference>
<dbReference type="InterPro" id="IPR000594">
    <property type="entry name" value="ThiF_NAD_FAD-bd"/>
</dbReference>
<evidence type="ECO:0008006" key="10">
    <source>
        <dbReference type="Google" id="ProtNLM"/>
    </source>
</evidence>
<keyword evidence="4" id="KW-0862">Zinc</keyword>
<evidence type="ECO:0000256" key="4">
    <source>
        <dbReference type="ARBA" id="ARBA00022833"/>
    </source>
</evidence>
<dbReference type="Gene3D" id="3.40.140.10">
    <property type="entry name" value="Cytidine Deaminase, domain 2"/>
    <property type="match status" value="1"/>
</dbReference>
<protein>
    <recommendedName>
        <fullName evidence="10">UBA/THIF-type NAD/FAD binding protein</fullName>
    </recommendedName>
</protein>
<keyword evidence="5" id="KW-0482">Metalloprotease</keyword>
<dbReference type="InterPro" id="IPR035985">
    <property type="entry name" value="Ubiquitin-activating_enz"/>
</dbReference>
<dbReference type="InterPro" id="IPR028090">
    <property type="entry name" value="JAB_dom_prok"/>
</dbReference>
<keyword evidence="1" id="KW-0645">Protease</keyword>
<feature type="domain" description="THIF-type NAD/FAD binding fold" evidence="6">
    <location>
        <begin position="308"/>
        <end position="486"/>
    </location>
</feature>
<keyword evidence="3" id="KW-0378">Hydrolase</keyword>
<evidence type="ECO:0000256" key="1">
    <source>
        <dbReference type="ARBA" id="ARBA00022670"/>
    </source>
</evidence>
<proteinExistence type="predicted"/>
<organism evidence="8 9">
    <name type="scientific">Anaeromyxobacter oryzae</name>
    <dbReference type="NCBI Taxonomy" id="2918170"/>
    <lineage>
        <taxon>Bacteria</taxon>
        <taxon>Pseudomonadati</taxon>
        <taxon>Myxococcota</taxon>
        <taxon>Myxococcia</taxon>
        <taxon>Myxococcales</taxon>
        <taxon>Cystobacterineae</taxon>
        <taxon>Anaeromyxobacteraceae</taxon>
        <taxon>Anaeromyxobacter</taxon>
    </lineage>
</organism>
<dbReference type="Gene3D" id="3.40.50.720">
    <property type="entry name" value="NAD(P)-binding Rossmann-like Domain"/>
    <property type="match status" value="1"/>
</dbReference>
<dbReference type="PANTHER" id="PTHR43267:SF3">
    <property type="entry name" value="THIF PROTEIN"/>
    <property type="match status" value="1"/>
</dbReference>
<dbReference type="SUPFAM" id="SSF69572">
    <property type="entry name" value="Activating enzymes of the ubiquitin-like proteins"/>
    <property type="match status" value="1"/>
</dbReference>
<feature type="domain" description="JAB" evidence="7">
    <location>
        <begin position="12"/>
        <end position="104"/>
    </location>
</feature>
<evidence type="ECO:0000259" key="6">
    <source>
        <dbReference type="Pfam" id="PF00899"/>
    </source>
</evidence>
<dbReference type="Pfam" id="PF14464">
    <property type="entry name" value="Prok-JAB"/>
    <property type="match status" value="1"/>
</dbReference>